<reference evidence="2" key="2">
    <citation type="journal article" date="2017" name="Nat. Plants">
        <title>The Aegilops tauschii genome reveals multiple impacts of transposons.</title>
        <authorList>
            <person name="Zhao G."/>
            <person name="Zou C."/>
            <person name="Li K."/>
            <person name="Wang K."/>
            <person name="Li T."/>
            <person name="Gao L."/>
            <person name="Zhang X."/>
            <person name="Wang H."/>
            <person name="Yang Z."/>
            <person name="Liu X."/>
            <person name="Jiang W."/>
            <person name="Mao L."/>
            <person name="Kong X."/>
            <person name="Jiao Y."/>
            <person name="Jia J."/>
        </authorList>
    </citation>
    <scope>NUCLEOTIDE SEQUENCE [LARGE SCALE GENOMIC DNA]</scope>
    <source>
        <strain evidence="2">cv. AL8/78</strain>
    </source>
</reference>
<reference evidence="1" key="4">
    <citation type="submission" date="2019-03" db="UniProtKB">
        <authorList>
            <consortium name="EnsemblPlants"/>
        </authorList>
    </citation>
    <scope>IDENTIFICATION</scope>
</reference>
<dbReference type="EnsemblPlants" id="AET5Gv20161600.8">
    <property type="protein sequence ID" value="AET5Gv20161600.8"/>
    <property type="gene ID" value="AET5Gv20161600"/>
</dbReference>
<reference evidence="1" key="5">
    <citation type="journal article" date="2021" name="G3 (Bethesda)">
        <title>Aegilops tauschii genome assembly Aet v5.0 features greater sequence contiguity and improved annotation.</title>
        <authorList>
            <person name="Wang L."/>
            <person name="Zhu T."/>
            <person name="Rodriguez J.C."/>
            <person name="Deal K.R."/>
            <person name="Dubcovsky J."/>
            <person name="McGuire P.E."/>
            <person name="Lux T."/>
            <person name="Spannagl M."/>
            <person name="Mayer K.F.X."/>
            <person name="Baldrich P."/>
            <person name="Meyers B.C."/>
            <person name="Huo N."/>
            <person name="Gu Y.Q."/>
            <person name="Zhou H."/>
            <person name="Devos K.M."/>
            <person name="Bennetzen J.L."/>
            <person name="Unver T."/>
            <person name="Budak H."/>
            <person name="Gulick P.J."/>
            <person name="Galiba G."/>
            <person name="Kalapos B."/>
            <person name="Nelson D.R."/>
            <person name="Li P."/>
            <person name="You F.M."/>
            <person name="Luo M.C."/>
            <person name="Dvorak J."/>
        </authorList>
    </citation>
    <scope>NUCLEOTIDE SEQUENCE [LARGE SCALE GENOMIC DNA]</scope>
    <source>
        <strain evidence="1">cv. AL8/78</strain>
    </source>
</reference>
<evidence type="ECO:0000313" key="1">
    <source>
        <dbReference type="EnsemblPlants" id="AET5Gv20161600.8"/>
    </source>
</evidence>
<dbReference type="Gramene" id="AET5Gv20161600.8">
    <property type="protein sequence ID" value="AET5Gv20161600.8"/>
    <property type="gene ID" value="AET5Gv20161600"/>
</dbReference>
<dbReference type="AlphaFoldDB" id="A0A453JR11"/>
<dbReference type="Proteomes" id="UP000015105">
    <property type="component" value="Chromosome 5D"/>
</dbReference>
<sequence length="178" mass="20093">MILASSNFVRVARLCPFSSPVSVYVCVFVVSPFFSHEEGAAQFWNNKPWRIWVCTGLEQEAMAAKVEDDGVVFFLLIDFQQLKNLCGGVNLLSLRENPKEALLCMGAAVHLAKCSCYGSDEGCRSVDKGLGSKRDAWVRIARWFTGLRSERDAVKWSNQVFFNPLFYILVLMPCCLRH</sequence>
<evidence type="ECO:0000313" key="2">
    <source>
        <dbReference type="Proteomes" id="UP000015105"/>
    </source>
</evidence>
<proteinExistence type="predicted"/>
<name>A0A453JR11_AEGTS</name>
<reference evidence="1" key="3">
    <citation type="journal article" date="2017" name="Nature">
        <title>Genome sequence of the progenitor of the wheat D genome Aegilops tauschii.</title>
        <authorList>
            <person name="Luo M.C."/>
            <person name="Gu Y.Q."/>
            <person name="Puiu D."/>
            <person name="Wang H."/>
            <person name="Twardziok S.O."/>
            <person name="Deal K.R."/>
            <person name="Huo N."/>
            <person name="Zhu T."/>
            <person name="Wang L."/>
            <person name="Wang Y."/>
            <person name="McGuire P.E."/>
            <person name="Liu S."/>
            <person name="Long H."/>
            <person name="Ramasamy R.K."/>
            <person name="Rodriguez J.C."/>
            <person name="Van S.L."/>
            <person name="Yuan L."/>
            <person name="Wang Z."/>
            <person name="Xia Z."/>
            <person name="Xiao L."/>
            <person name="Anderson O.D."/>
            <person name="Ouyang S."/>
            <person name="Liang Y."/>
            <person name="Zimin A.V."/>
            <person name="Pertea G."/>
            <person name="Qi P."/>
            <person name="Bennetzen J.L."/>
            <person name="Dai X."/>
            <person name="Dawson M.W."/>
            <person name="Muller H.G."/>
            <person name="Kugler K."/>
            <person name="Rivarola-Duarte L."/>
            <person name="Spannagl M."/>
            <person name="Mayer K.F.X."/>
            <person name="Lu F.H."/>
            <person name="Bevan M.W."/>
            <person name="Leroy P."/>
            <person name="Li P."/>
            <person name="You F.M."/>
            <person name="Sun Q."/>
            <person name="Liu Z."/>
            <person name="Lyons E."/>
            <person name="Wicker T."/>
            <person name="Salzberg S.L."/>
            <person name="Devos K.M."/>
            <person name="Dvorak J."/>
        </authorList>
    </citation>
    <scope>NUCLEOTIDE SEQUENCE [LARGE SCALE GENOMIC DNA]</scope>
    <source>
        <strain evidence="1">cv. AL8/78</strain>
    </source>
</reference>
<protein>
    <submittedName>
        <fullName evidence="1">Uncharacterized protein</fullName>
    </submittedName>
</protein>
<keyword evidence="2" id="KW-1185">Reference proteome</keyword>
<reference evidence="2" key="1">
    <citation type="journal article" date="2014" name="Science">
        <title>Ancient hybridizations among the ancestral genomes of bread wheat.</title>
        <authorList>
            <consortium name="International Wheat Genome Sequencing Consortium,"/>
            <person name="Marcussen T."/>
            <person name="Sandve S.R."/>
            <person name="Heier L."/>
            <person name="Spannagl M."/>
            <person name="Pfeifer M."/>
            <person name="Jakobsen K.S."/>
            <person name="Wulff B.B."/>
            <person name="Steuernagel B."/>
            <person name="Mayer K.F."/>
            <person name="Olsen O.A."/>
        </authorList>
    </citation>
    <scope>NUCLEOTIDE SEQUENCE [LARGE SCALE GENOMIC DNA]</scope>
    <source>
        <strain evidence="2">cv. AL8/78</strain>
    </source>
</reference>
<accession>A0A453JR11</accession>
<organism evidence="1 2">
    <name type="scientific">Aegilops tauschii subsp. strangulata</name>
    <name type="common">Goatgrass</name>
    <dbReference type="NCBI Taxonomy" id="200361"/>
    <lineage>
        <taxon>Eukaryota</taxon>
        <taxon>Viridiplantae</taxon>
        <taxon>Streptophyta</taxon>
        <taxon>Embryophyta</taxon>
        <taxon>Tracheophyta</taxon>
        <taxon>Spermatophyta</taxon>
        <taxon>Magnoliopsida</taxon>
        <taxon>Liliopsida</taxon>
        <taxon>Poales</taxon>
        <taxon>Poaceae</taxon>
        <taxon>BOP clade</taxon>
        <taxon>Pooideae</taxon>
        <taxon>Triticodae</taxon>
        <taxon>Triticeae</taxon>
        <taxon>Triticinae</taxon>
        <taxon>Aegilops</taxon>
    </lineage>
</organism>